<dbReference type="PANTHER" id="PTHR46785:SF1">
    <property type="entry name" value="VON WILLEBRAND FACTOR A DOMAIN-CONTAINING PROTEIN 3B"/>
    <property type="match status" value="1"/>
</dbReference>
<comment type="caution">
    <text evidence="2">The sequence shown here is derived from an EMBL/GenBank/DDBJ whole genome shotgun (WGS) entry which is preliminary data.</text>
</comment>
<feature type="domain" description="VWFA" evidence="1">
    <location>
        <begin position="137"/>
        <end position="238"/>
    </location>
</feature>
<sequence length="239" mass="27140">AGDCEPAALPLSEEYLSSRDWLTQYGLKAQKLLLFDALADCAFRHSDGVVNVNVKPEDESLQTDAETIHKLVNAKYCDRFAHMKWKDDSVVHVYVSAEKCREYEQRMKAALDNLQRRLEWLGRGSRELFGTVVEEWVYVLIDTSESMKDQLPLLKDKIHQLMQEQLCHKAKVNFVKFGSRVAVWRERLAEVSPQSLENAWGWIRGLQAGGSTNTLSALRLALADVGTQAVYLLTDGRPD</sequence>
<accession>A0A8T2P8K1</accession>
<protein>
    <recommendedName>
        <fullName evidence="1">VWFA domain-containing protein</fullName>
    </recommendedName>
</protein>
<evidence type="ECO:0000259" key="1">
    <source>
        <dbReference type="Pfam" id="PF13768"/>
    </source>
</evidence>
<dbReference type="Gene3D" id="3.40.50.410">
    <property type="entry name" value="von Willebrand factor, type A domain"/>
    <property type="match status" value="1"/>
</dbReference>
<reference evidence="2" key="1">
    <citation type="thesis" date="2021" institute="BYU ScholarsArchive" country="Provo, UT, USA">
        <title>Applications of and Algorithms for Genome Assembly and Genomic Analyses with an Emphasis on Marine Teleosts.</title>
        <authorList>
            <person name="Pickett B.D."/>
        </authorList>
    </citation>
    <scope>NUCLEOTIDE SEQUENCE</scope>
    <source>
        <strain evidence="2">HI-2016</strain>
    </source>
</reference>
<feature type="non-terminal residue" evidence="2">
    <location>
        <position position="1"/>
    </location>
</feature>
<dbReference type="AlphaFoldDB" id="A0A8T2P8K1"/>
<proteinExistence type="predicted"/>
<organism evidence="2 3">
    <name type="scientific">Albula glossodonta</name>
    <name type="common">roundjaw bonefish</name>
    <dbReference type="NCBI Taxonomy" id="121402"/>
    <lineage>
        <taxon>Eukaryota</taxon>
        <taxon>Metazoa</taxon>
        <taxon>Chordata</taxon>
        <taxon>Craniata</taxon>
        <taxon>Vertebrata</taxon>
        <taxon>Euteleostomi</taxon>
        <taxon>Actinopterygii</taxon>
        <taxon>Neopterygii</taxon>
        <taxon>Teleostei</taxon>
        <taxon>Albuliformes</taxon>
        <taxon>Albulidae</taxon>
        <taxon>Albula</taxon>
    </lineage>
</organism>
<dbReference type="Proteomes" id="UP000824540">
    <property type="component" value="Unassembled WGS sequence"/>
</dbReference>
<dbReference type="OrthoDB" id="10021393at2759"/>
<keyword evidence="3" id="KW-1185">Reference proteome</keyword>
<feature type="non-terminal residue" evidence="2">
    <location>
        <position position="239"/>
    </location>
</feature>
<dbReference type="SUPFAM" id="SSF53300">
    <property type="entry name" value="vWA-like"/>
    <property type="match status" value="1"/>
</dbReference>
<gene>
    <name evidence="2" type="ORF">JZ751_029261</name>
</gene>
<dbReference type="CDD" id="cd00198">
    <property type="entry name" value="vWFA"/>
    <property type="match status" value="1"/>
</dbReference>
<dbReference type="Pfam" id="PF13768">
    <property type="entry name" value="VWA_3"/>
    <property type="match status" value="1"/>
</dbReference>
<evidence type="ECO:0000313" key="2">
    <source>
        <dbReference type="EMBL" id="KAG9348944.1"/>
    </source>
</evidence>
<evidence type="ECO:0000313" key="3">
    <source>
        <dbReference type="Proteomes" id="UP000824540"/>
    </source>
</evidence>
<dbReference type="EMBL" id="JAFBMS010000010">
    <property type="protein sequence ID" value="KAG9348944.1"/>
    <property type="molecule type" value="Genomic_DNA"/>
</dbReference>
<dbReference type="InterPro" id="IPR036465">
    <property type="entry name" value="vWFA_dom_sf"/>
</dbReference>
<dbReference type="PANTHER" id="PTHR46785">
    <property type="entry name" value="VON WILLEBRAND FACTOR A DOMAIN-CONTAINING PROTEIN 3B"/>
    <property type="match status" value="1"/>
</dbReference>
<dbReference type="InterPro" id="IPR002035">
    <property type="entry name" value="VWF_A"/>
</dbReference>
<name>A0A8T2P8K1_9TELE</name>